<keyword evidence="2" id="KW-1133">Transmembrane helix</keyword>
<dbReference type="RefSeq" id="XP_033458086.1">
    <property type="nucleotide sequence ID" value="XM_033600068.1"/>
</dbReference>
<sequence length="146" mass="16040">MPQAIGCARAVLANPCICFQAFVACVLVVRAPFLAAICPYTQHGHTHIRRSPTQPDPDAHASMSIGDLVLSIVILHIRAVFLTRILPPTPTHIETSTHPHTGARTQTRTRTPSLSFSPTHLHMHTFHLIFPSRSICLSSVAWLLVD</sequence>
<name>A0A6J3LZ50_9PEZI</name>
<keyword evidence="3" id="KW-1185">Reference proteome</keyword>
<protein>
    <submittedName>
        <fullName evidence="4">Uncharacterized protein</fullName>
    </submittedName>
</protein>
<feature type="transmembrane region" description="Helical" evidence="2">
    <location>
        <begin position="59"/>
        <end position="81"/>
    </location>
</feature>
<reference evidence="4" key="3">
    <citation type="submission" date="2025-08" db="UniProtKB">
        <authorList>
            <consortium name="RefSeq"/>
        </authorList>
    </citation>
    <scope>IDENTIFICATION</scope>
    <source>
        <strain evidence="4">CBS 342.82</strain>
    </source>
</reference>
<evidence type="ECO:0000256" key="2">
    <source>
        <dbReference type="SAM" id="Phobius"/>
    </source>
</evidence>
<feature type="region of interest" description="Disordered" evidence="1">
    <location>
        <begin position="92"/>
        <end position="112"/>
    </location>
</feature>
<reference evidence="4" key="1">
    <citation type="submission" date="2020-01" db="EMBL/GenBank/DDBJ databases">
        <authorList>
            <consortium name="DOE Joint Genome Institute"/>
            <person name="Haridas S."/>
            <person name="Albert R."/>
            <person name="Binder M."/>
            <person name="Bloem J."/>
            <person name="Labutti K."/>
            <person name="Salamov A."/>
            <person name="Andreopoulos B."/>
            <person name="Baker S.E."/>
            <person name="Barry K."/>
            <person name="Bills G."/>
            <person name="Bluhm B.H."/>
            <person name="Cannon C."/>
            <person name="Castanera R."/>
            <person name="Culley D.E."/>
            <person name="Daum C."/>
            <person name="Ezra D."/>
            <person name="Gonzalez J.B."/>
            <person name="Henrissat B."/>
            <person name="Kuo A."/>
            <person name="Liang C."/>
            <person name="Lipzen A."/>
            <person name="Lutzoni F."/>
            <person name="Magnuson J."/>
            <person name="Mondo S."/>
            <person name="Nolan M."/>
            <person name="Ohm R."/>
            <person name="Pangilinan J."/>
            <person name="Park H.-J."/>
            <person name="Ramirez L."/>
            <person name="Alfaro M."/>
            <person name="Sun H."/>
            <person name="Tritt A."/>
            <person name="Yoshinaga Y."/>
            <person name="Zwiers L.-H."/>
            <person name="Turgeon B.G."/>
            <person name="Goodwin S.B."/>
            <person name="Spatafora J.W."/>
            <person name="Crous P.W."/>
            <person name="Grigoriev I.V."/>
        </authorList>
    </citation>
    <scope>NUCLEOTIDE SEQUENCE</scope>
    <source>
        <strain evidence="4">CBS 342.82</strain>
    </source>
</reference>
<evidence type="ECO:0000313" key="3">
    <source>
        <dbReference type="Proteomes" id="UP000504637"/>
    </source>
</evidence>
<organism evidence="4">
    <name type="scientific">Dissoconium aciculare CBS 342.82</name>
    <dbReference type="NCBI Taxonomy" id="1314786"/>
    <lineage>
        <taxon>Eukaryota</taxon>
        <taxon>Fungi</taxon>
        <taxon>Dikarya</taxon>
        <taxon>Ascomycota</taxon>
        <taxon>Pezizomycotina</taxon>
        <taxon>Dothideomycetes</taxon>
        <taxon>Dothideomycetidae</taxon>
        <taxon>Mycosphaerellales</taxon>
        <taxon>Dissoconiaceae</taxon>
        <taxon>Dissoconium</taxon>
    </lineage>
</organism>
<dbReference type="GeneID" id="54357868"/>
<accession>A0A6J3LZ50</accession>
<proteinExistence type="predicted"/>
<evidence type="ECO:0000256" key="1">
    <source>
        <dbReference type="SAM" id="MobiDB-lite"/>
    </source>
</evidence>
<gene>
    <name evidence="4" type="ORF">K489DRAFT_263872</name>
</gene>
<dbReference type="AlphaFoldDB" id="A0A6J3LZ50"/>
<reference evidence="4" key="2">
    <citation type="submission" date="2020-04" db="EMBL/GenBank/DDBJ databases">
        <authorList>
            <consortium name="NCBI Genome Project"/>
        </authorList>
    </citation>
    <scope>NUCLEOTIDE SEQUENCE</scope>
    <source>
        <strain evidence="4">CBS 342.82</strain>
    </source>
</reference>
<evidence type="ECO:0000313" key="4">
    <source>
        <dbReference type="RefSeq" id="XP_033458086.1"/>
    </source>
</evidence>
<keyword evidence="2" id="KW-0812">Transmembrane</keyword>
<keyword evidence="2" id="KW-0472">Membrane</keyword>
<dbReference type="Proteomes" id="UP000504637">
    <property type="component" value="Unplaced"/>
</dbReference>